<feature type="transmembrane region" description="Helical" evidence="7">
    <location>
        <begin position="521"/>
        <end position="541"/>
    </location>
</feature>
<dbReference type="AlphaFoldDB" id="A0A061BB38"/>
<feature type="compositionally biased region" description="Low complexity" evidence="6">
    <location>
        <begin position="17"/>
        <end position="27"/>
    </location>
</feature>
<keyword evidence="4 7" id="KW-0472">Membrane</keyword>
<dbReference type="Pfam" id="PF03006">
    <property type="entry name" value="HlyIII"/>
    <property type="match status" value="1"/>
</dbReference>
<dbReference type="GO" id="GO:0038023">
    <property type="term" value="F:signaling receptor activity"/>
    <property type="evidence" value="ECO:0007669"/>
    <property type="project" value="TreeGrafter"/>
</dbReference>
<proteinExistence type="predicted"/>
<gene>
    <name evidence="8" type="ORF">RHTO0S_09e00672g</name>
</gene>
<dbReference type="PANTHER" id="PTHR20855:SF97">
    <property type="entry name" value="ADIPOR-LIKE RECEPTOR IZH3-RELATED"/>
    <property type="match status" value="1"/>
</dbReference>
<sequence>MTSVRRRGNARPPTQRSASSTAVSSSSPSPPLSASPVFLSNRKRSKSLYESATVQSSAGRALSYGSSLLESLDLPASLLSLRQYLAGKLEEAEKSLRALKAYVDESELEDLGLTSLGETEDEYDDDEGSEAGGRQRPRTLSASSGSGDEVEKLKGRSDERTAMLPAGRDEVADEDDELRDEISALQAFISSASSFLEAMRDELPSLEADESAYLQFELSPDARAGLDRFLADHPLPSLPASSLRSRAASSAQAVLTRVSTELGTLRAALASLASSASSADPASYISASLRSSMPSTPSFSDFSDLRSYFSAESKRLSNAVSQLKDDTAGSLSAGLHAVQDGAAELSAYVKDQSHAVVDEAMRMYHAALEIGRERLLRYEELPPEWRNNEHILTGYRYIPIEQWGTLLRSMFTWHNETINIQSHFLGALSLVVLLVYYLFFSTSSPHALADPHPGDTAIAVLFVLSAMHCLLCSTTWHLMSGCATSHWFRGAACVDYVGISGLIAASVAGATYYGFYSHPALAASYMCFNFVIGVTGMIVPWQSWFNERKYKSWRIAFFVSLAASAVAPIAHRAAIYGGMETLWFYSPAIPSVVAYLIGLSFYANQFPECCAPGHWHIGASHQLWHIAIVAAVWLHWKAMSDWSVSVAASLAAP</sequence>
<feature type="binding site" evidence="5">
    <location>
        <position position="477"/>
    </location>
    <ligand>
        <name>Zn(2+)</name>
        <dbReference type="ChEBI" id="CHEBI:29105"/>
    </ligand>
</feature>
<dbReference type="InterPro" id="IPR004254">
    <property type="entry name" value="AdipoR/HlyIII-related"/>
</dbReference>
<feature type="region of interest" description="Disordered" evidence="6">
    <location>
        <begin position="109"/>
        <end position="176"/>
    </location>
</feature>
<evidence type="ECO:0000256" key="5">
    <source>
        <dbReference type="PIRSR" id="PIRSR604254-1"/>
    </source>
</evidence>
<comment type="subcellular location">
    <subcellularLocation>
        <location evidence="1">Membrane</location>
        <topology evidence="1">Multi-pass membrane protein</topology>
    </subcellularLocation>
</comment>
<feature type="transmembrane region" description="Helical" evidence="7">
    <location>
        <begin position="582"/>
        <end position="603"/>
    </location>
</feature>
<dbReference type="GO" id="GO:0006882">
    <property type="term" value="P:intracellular zinc ion homeostasis"/>
    <property type="evidence" value="ECO:0007669"/>
    <property type="project" value="TreeGrafter"/>
</dbReference>
<feature type="binding site" evidence="5">
    <location>
        <position position="621"/>
    </location>
    <ligand>
        <name>Zn(2+)</name>
        <dbReference type="ChEBI" id="CHEBI:29105"/>
    </ligand>
</feature>
<accession>A0A061BB38</accession>
<name>A0A061BB38_RHOTO</name>
<evidence type="ECO:0000256" key="3">
    <source>
        <dbReference type="ARBA" id="ARBA00022989"/>
    </source>
</evidence>
<protein>
    <submittedName>
        <fullName evidence="8">RHTO0S09e00672g1_1</fullName>
    </submittedName>
</protein>
<organism evidence="8">
    <name type="scientific">Rhodotorula toruloides</name>
    <name type="common">Yeast</name>
    <name type="synonym">Rhodosporidium toruloides</name>
    <dbReference type="NCBI Taxonomy" id="5286"/>
    <lineage>
        <taxon>Eukaryota</taxon>
        <taxon>Fungi</taxon>
        <taxon>Dikarya</taxon>
        <taxon>Basidiomycota</taxon>
        <taxon>Pucciniomycotina</taxon>
        <taxon>Microbotryomycetes</taxon>
        <taxon>Sporidiobolales</taxon>
        <taxon>Sporidiobolaceae</taxon>
        <taxon>Rhodotorula</taxon>
    </lineage>
</organism>
<evidence type="ECO:0000256" key="7">
    <source>
        <dbReference type="SAM" id="Phobius"/>
    </source>
</evidence>
<dbReference type="GO" id="GO:0046872">
    <property type="term" value="F:metal ion binding"/>
    <property type="evidence" value="ECO:0007669"/>
    <property type="project" value="UniProtKB-KW"/>
</dbReference>
<reference evidence="8" key="1">
    <citation type="journal article" date="2014" name="Genome Announc.">
        <title>Draft genome sequence of Rhodosporidium toruloides CECT1137, an oleaginous yeast of biotechnological interest.</title>
        <authorList>
            <person name="Morin N."/>
            <person name="Calcas X."/>
            <person name="Devillers H."/>
            <person name="Durrens P."/>
            <person name="Sherman D.J."/>
            <person name="Nicaud J.-M."/>
            <person name="Neuveglise C."/>
        </authorList>
    </citation>
    <scope>NUCLEOTIDE SEQUENCE</scope>
    <source>
        <strain evidence="8">CECT1137</strain>
    </source>
</reference>
<evidence type="ECO:0000256" key="6">
    <source>
        <dbReference type="SAM" id="MobiDB-lite"/>
    </source>
</evidence>
<feature type="compositionally biased region" description="Basic and acidic residues" evidence="6">
    <location>
        <begin position="149"/>
        <end position="161"/>
    </location>
</feature>
<evidence type="ECO:0000313" key="8">
    <source>
        <dbReference type="EMBL" id="CDR44156.1"/>
    </source>
</evidence>
<dbReference type="PANTHER" id="PTHR20855">
    <property type="entry name" value="ADIPOR/PROGESTIN RECEPTOR-RELATED"/>
    <property type="match status" value="1"/>
</dbReference>
<dbReference type="GO" id="GO:0016020">
    <property type="term" value="C:membrane"/>
    <property type="evidence" value="ECO:0007669"/>
    <property type="project" value="UniProtKB-SubCell"/>
</dbReference>
<dbReference type="OrthoDB" id="5585746at2759"/>
<feature type="transmembrane region" description="Helical" evidence="7">
    <location>
        <begin position="553"/>
        <end position="570"/>
    </location>
</feature>
<feature type="compositionally biased region" description="Acidic residues" evidence="6">
    <location>
        <begin position="118"/>
        <end position="129"/>
    </location>
</feature>
<keyword evidence="5" id="KW-0479">Metal-binding</keyword>
<feature type="transmembrane region" description="Helical" evidence="7">
    <location>
        <begin position="491"/>
        <end position="515"/>
    </location>
</feature>
<feature type="transmembrane region" description="Helical" evidence="7">
    <location>
        <begin position="459"/>
        <end position="479"/>
    </location>
</feature>
<keyword evidence="2 7" id="KW-0812">Transmembrane</keyword>
<dbReference type="EMBL" id="LK052944">
    <property type="protein sequence ID" value="CDR44156.1"/>
    <property type="molecule type" value="Genomic_DNA"/>
</dbReference>
<feature type="region of interest" description="Disordered" evidence="6">
    <location>
        <begin position="1"/>
        <end position="40"/>
    </location>
</feature>
<evidence type="ECO:0000256" key="1">
    <source>
        <dbReference type="ARBA" id="ARBA00004141"/>
    </source>
</evidence>
<keyword evidence="5" id="KW-0862">Zinc</keyword>
<evidence type="ECO:0000256" key="2">
    <source>
        <dbReference type="ARBA" id="ARBA00022692"/>
    </source>
</evidence>
<evidence type="ECO:0000256" key="4">
    <source>
        <dbReference type="ARBA" id="ARBA00023136"/>
    </source>
</evidence>
<feature type="transmembrane region" description="Helical" evidence="7">
    <location>
        <begin position="418"/>
        <end position="439"/>
    </location>
</feature>
<keyword evidence="3 7" id="KW-1133">Transmembrane helix</keyword>
<feature type="binding site" evidence="5">
    <location>
        <position position="625"/>
    </location>
    <ligand>
        <name>Zn(2+)</name>
        <dbReference type="ChEBI" id="CHEBI:29105"/>
    </ligand>
</feature>